<organism evidence="2 3">
    <name type="scientific">Acorus gramineus</name>
    <name type="common">Dwarf sweet flag</name>
    <dbReference type="NCBI Taxonomy" id="55184"/>
    <lineage>
        <taxon>Eukaryota</taxon>
        <taxon>Viridiplantae</taxon>
        <taxon>Streptophyta</taxon>
        <taxon>Embryophyta</taxon>
        <taxon>Tracheophyta</taxon>
        <taxon>Spermatophyta</taxon>
        <taxon>Magnoliopsida</taxon>
        <taxon>Liliopsida</taxon>
        <taxon>Acoraceae</taxon>
        <taxon>Acorus</taxon>
    </lineage>
</organism>
<proteinExistence type="predicted"/>
<keyword evidence="3" id="KW-1185">Reference proteome</keyword>
<gene>
    <name evidence="2" type="ORF">QJS04_geneDACA022502</name>
</gene>
<feature type="region of interest" description="Disordered" evidence="1">
    <location>
        <begin position="1"/>
        <end position="29"/>
    </location>
</feature>
<dbReference type="AlphaFoldDB" id="A0AAV9A1X3"/>
<evidence type="ECO:0000313" key="2">
    <source>
        <dbReference type="EMBL" id="KAK1258265.1"/>
    </source>
</evidence>
<protein>
    <submittedName>
        <fullName evidence="2">Uncharacterized protein</fullName>
    </submittedName>
</protein>
<feature type="compositionally biased region" description="Polar residues" evidence="1">
    <location>
        <begin position="20"/>
        <end position="29"/>
    </location>
</feature>
<comment type="caution">
    <text evidence="2">The sequence shown here is derived from an EMBL/GenBank/DDBJ whole genome shotgun (WGS) entry which is preliminary data.</text>
</comment>
<reference evidence="2" key="1">
    <citation type="journal article" date="2023" name="Nat. Commun.">
        <title>Diploid and tetraploid genomes of Acorus and the evolution of monocots.</title>
        <authorList>
            <person name="Ma L."/>
            <person name="Liu K.W."/>
            <person name="Li Z."/>
            <person name="Hsiao Y.Y."/>
            <person name="Qi Y."/>
            <person name="Fu T."/>
            <person name="Tang G.D."/>
            <person name="Zhang D."/>
            <person name="Sun W.H."/>
            <person name="Liu D.K."/>
            <person name="Li Y."/>
            <person name="Chen G.Z."/>
            <person name="Liu X.D."/>
            <person name="Liao X.Y."/>
            <person name="Jiang Y.T."/>
            <person name="Yu X."/>
            <person name="Hao Y."/>
            <person name="Huang J."/>
            <person name="Zhao X.W."/>
            <person name="Ke S."/>
            <person name="Chen Y.Y."/>
            <person name="Wu W.L."/>
            <person name="Hsu J.L."/>
            <person name="Lin Y.F."/>
            <person name="Huang M.D."/>
            <person name="Li C.Y."/>
            <person name="Huang L."/>
            <person name="Wang Z.W."/>
            <person name="Zhao X."/>
            <person name="Zhong W.Y."/>
            <person name="Peng D.H."/>
            <person name="Ahmad S."/>
            <person name="Lan S."/>
            <person name="Zhang J.S."/>
            <person name="Tsai W.C."/>
            <person name="Van de Peer Y."/>
            <person name="Liu Z.J."/>
        </authorList>
    </citation>
    <scope>NUCLEOTIDE SEQUENCE</scope>
    <source>
        <strain evidence="2">SCP</strain>
    </source>
</reference>
<evidence type="ECO:0000313" key="3">
    <source>
        <dbReference type="Proteomes" id="UP001179952"/>
    </source>
</evidence>
<evidence type="ECO:0000256" key="1">
    <source>
        <dbReference type="SAM" id="MobiDB-lite"/>
    </source>
</evidence>
<feature type="compositionally biased region" description="Pro residues" evidence="1">
    <location>
        <begin position="131"/>
        <end position="140"/>
    </location>
</feature>
<accession>A0AAV9A1X3</accession>
<feature type="region of interest" description="Disordered" evidence="1">
    <location>
        <begin position="121"/>
        <end position="140"/>
    </location>
</feature>
<reference evidence="2" key="2">
    <citation type="submission" date="2023-06" db="EMBL/GenBank/DDBJ databases">
        <authorList>
            <person name="Ma L."/>
            <person name="Liu K.-W."/>
            <person name="Li Z."/>
            <person name="Hsiao Y.-Y."/>
            <person name="Qi Y."/>
            <person name="Fu T."/>
            <person name="Tang G."/>
            <person name="Zhang D."/>
            <person name="Sun W.-H."/>
            <person name="Liu D.-K."/>
            <person name="Li Y."/>
            <person name="Chen G.-Z."/>
            <person name="Liu X.-D."/>
            <person name="Liao X.-Y."/>
            <person name="Jiang Y.-T."/>
            <person name="Yu X."/>
            <person name="Hao Y."/>
            <person name="Huang J."/>
            <person name="Zhao X.-W."/>
            <person name="Ke S."/>
            <person name="Chen Y.-Y."/>
            <person name="Wu W.-L."/>
            <person name="Hsu J.-L."/>
            <person name="Lin Y.-F."/>
            <person name="Huang M.-D."/>
            <person name="Li C.-Y."/>
            <person name="Huang L."/>
            <person name="Wang Z.-W."/>
            <person name="Zhao X."/>
            <person name="Zhong W.-Y."/>
            <person name="Peng D.-H."/>
            <person name="Ahmad S."/>
            <person name="Lan S."/>
            <person name="Zhang J.-S."/>
            <person name="Tsai W.-C."/>
            <person name="Van De Peer Y."/>
            <person name="Liu Z.-J."/>
        </authorList>
    </citation>
    <scope>NUCLEOTIDE SEQUENCE</scope>
    <source>
        <strain evidence="2">SCP</strain>
        <tissue evidence="2">Leaves</tissue>
    </source>
</reference>
<dbReference type="Proteomes" id="UP001179952">
    <property type="component" value="Unassembled WGS sequence"/>
</dbReference>
<sequence>MEAEDHLPFFTSNTPPPSVPRNSRPTHTTTLTHHGMQLCRAPPSPQTATSAPIGSENHVRVFHCRLCHSASEFTLKVVETGSSSSFSHKPSHVSSEARTLAHLGHPFLPTLYTTITTLPPHRLLPRRRPPLPHPPNPLPP</sequence>
<dbReference type="EMBL" id="JAUJYN010000022">
    <property type="protein sequence ID" value="KAK1258265.1"/>
    <property type="molecule type" value="Genomic_DNA"/>
</dbReference>
<name>A0AAV9A1X3_ACOGR</name>